<evidence type="ECO:0000313" key="2">
    <source>
        <dbReference type="EMBL" id="JAC64334.1"/>
    </source>
</evidence>
<sequence length="92" mass="10162">IVLAEDGRDVTYDEVFKLLAFMNDMLDHWGATEEEDEQMVARAAELFPHYVPATDVFCGEYIQRGAERLTPERLGGPPGANAAAFGSDDQGR</sequence>
<name>A0A061R0R9_9CHLO</name>
<accession>A0A061R0R9</accession>
<organism evidence="2">
    <name type="scientific">Tetraselmis sp. GSL018</name>
    <dbReference type="NCBI Taxonomy" id="582737"/>
    <lineage>
        <taxon>Eukaryota</taxon>
        <taxon>Viridiplantae</taxon>
        <taxon>Chlorophyta</taxon>
        <taxon>core chlorophytes</taxon>
        <taxon>Chlorodendrophyceae</taxon>
        <taxon>Chlorodendrales</taxon>
        <taxon>Chlorodendraceae</taxon>
        <taxon>Tetraselmis</taxon>
    </lineage>
</organism>
<reference evidence="2" key="1">
    <citation type="submission" date="2014-05" db="EMBL/GenBank/DDBJ databases">
        <title>The transcriptome of the halophilic microalga Tetraselmis sp. GSL018 isolated from the Great Salt Lake, Utah.</title>
        <authorList>
            <person name="Jinkerson R.E."/>
            <person name="D'Adamo S."/>
            <person name="Posewitz M.C."/>
        </authorList>
    </citation>
    <scope>NUCLEOTIDE SEQUENCE</scope>
    <source>
        <strain evidence="2">GSL018</strain>
    </source>
</reference>
<gene>
    <name evidence="2" type="ORF">TSPGSL018_18525</name>
</gene>
<proteinExistence type="predicted"/>
<evidence type="ECO:0000256" key="1">
    <source>
        <dbReference type="SAM" id="MobiDB-lite"/>
    </source>
</evidence>
<dbReference type="AlphaFoldDB" id="A0A061R0R9"/>
<feature type="region of interest" description="Disordered" evidence="1">
    <location>
        <begin position="69"/>
        <end position="92"/>
    </location>
</feature>
<feature type="non-terminal residue" evidence="2">
    <location>
        <position position="1"/>
    </location>
</feature>
<protein>
    <submittedName>
        <fullName evidence="2">Uncharacterized protein</fullName>
    </submittedName>
</protein>
<dbReference type="EMBL" id="GBEZ01022509">
    <property type="protein sequence ID" value="JAC64334.1"/>
    <property type="molecule type" value="Transcribed_RNA"/>
</dbReference>